<dbReference type="SMART" id="SM00332">
    <property type="entry name" value="PP2Cc"/>
    <property type="match status" value="1"/>
</dbReference>
<dbReference type="SUPFAM" id="SSF81606">
    <property type="entry name" value="PP2C-like"/>
    <property type="match status" value="1"/>
</dbReference>
<feature type="domain" description="PPM-type phosphatase" evidence="5">
    <location>
        <begin position="50"/>
        <end position="378"/>
    </location>
</feature>
<keyword evidence="2 4" id="KW-0378">Hydrolase</keyword>
<dbReference type="InterPro" id="IPR001932">
    <property type="entry name" value="PPM-type_phosphatase-like_dom"/>
</dbReference>
<dbReference type="CDD" id="cd00143">
    <property type="entry name" value="PP2Cc"/>
    <property type="match status" value="1"/>
</dbReference>
<dbReference type="PANTHER" id="PTHR13832">
    <property type="entry name" value="PROTEIN PHOSPHATASE 2C"/>
    <property type="match status" value="1"/>
</dbReference>
<dbReference type="Pfam" id="PF00481">
    <property type="entry name" value="PP2C"/>
    <property type="match status" value="1"/>
</dbReference>
<sequence length="410" mass="45532">MALRIRCPTSTLLRPSHCASRLPVAAYHDYVRCATPAGGIIRVPLSSPKVIGVAVSRGERDHGRHQEDFHSYATLSLNPEELRLSVKREHGIDWDPKAVGKPFSSQAVMIGIYDGHGGSTVSQYLRQELHGLFESANKEQISEMYAWIKELGGYFKRFRGGPLAPWITNGPEAQQEMDLTARATLTFFQVDRNLSSEPAARTCGATASVALLHSLDSPSTPFFASQRIALTVAHVGDTRILLCATDRGRVLAMTENHRAEARIESQRLRRMMGTGLITDSFGDARWMGALQNTRSLGDLKWKPFGVTPEPEVRTRILEGDRWAFMVFVTDGVSSVVSDDEVVDLARSAPDPKRAAERILSFAEEMGSDDNMTALVVPLAGWGKVRGPDRTKDLREYRQRQVVGTERQKRM</sequence>
<keyword evidence="1" id="KW-0479">Metal-binding</keyword>
<evidence type="ECO:0000313" key="6">
    <source>
        <dbReference type="EMBL" id="TFY71437.1"/>
    </source>
</evidence>
<evidence type="ECO:0000256" key="3">
    <source>
        <dbReference type="ARBA" id="ARBA00022912"/>
    </source>
</evidence>
<proteinExistence type="inferred from homology"/>
<organism evidence="6 7">
    <name type="scientific">Dentipellis fragilis</name>
    <dbReference type="NCBI Taxonomy" id="205917"/>
    <lineage>
        <taxon>Eukaryota</taxon>
        <taxon>Fungi</taxon>
        <taxon>Dikarya</taxon>
        <taxon>Basidiomycota</taxon>
        <taxon>Agaricomycotina</taxon>
        <taxon>Agaricomycetes</taxon>
        <taxon>Russulales</taxon>
        <taxon>Hericiaceae</taxon>
        <taxon>Dentipellis</taxon>
    </lineage>
</organism>
<reference evidence="6 7" key="1">
    <citation type="submission" date="2019-02" db="EMBL/GenBank/DDBJ databases">
        <title>Genome sequencing of the rare red list fungi Dentipellis fragilis.</title>
        <authorList>
            <person name="Buettner E."/>
            <person name="Kellner H."/>
        </authorList>
    </citation>
    <scope>NUCLEOTIDE SEQUENCE [LARGE SCALE GENOMIC DNA]</scope>
    <source>
        <strain evidence="6 7">DSM 105465</strain>
    </source>
</reference>
<dbReference type="InterPro" id="IPR036457">
    <property type="entry name" value="PPM-type-like_dom_sf"/>
</dbReference>
<dbReference type="GO" id="GO:0004722">
    <property type="term" value="F:protein serine/threonine phosphatase activity"/>
    <property type="evidence" value="ECO:0007669"/>
    <property type="project" value="InterPro"/>
</dbReference>
<dbReference type="GO" id="GO:0046872">
    <property type="term" value="F:metal ion binding"/>
    <property type="evidence" value="ECO:0007669"/>
    <property type="project" value="UniProtKB-KW"/>
</dbReference>
<dbReference type="PANTHER" id="PTHR13832:SF589">
    <property type="entry name" value="[PYRUVATE DEHYDROGENASE [ACETYL-TRANSFERRING]]-PHOSPHATASE 2, MITOCHONDRIAL"/>
    <property type="match status" value="1"/>
</dbReference>
<dbReference type="EMBL" id="SEOQ01000051">
    <property type="protein sequence ID" value="TFY71437.1"/>
    <property type="molecule type" value="Genomic_DNA"/>
</dbReference>
<protein>
    <recommendedName>
        <fullName evidence="5">PPM-type phosphatase domain-containing protein</fullName>
    </recommendedName>
</protein>
<dbReference type="InterPro" id="IPR000222">
    <property type="entry name" value="PP2C_BS"/>
</dbReference>
<dbReference type="AlphaFoldDB" id="A0A4Y9ZBS8"/>
<name>A0A4Y9ZBS8_9AGAM</name>
<dbReference type="InterPro" id="IPR015655">
    <property type="entry name" value="PP2C"/>
</dbReference>
<evidence type="ECO:0000256" key="4">
    <source>
        <dbReference type="RuleBase" id="RU003465"/>
    </source>
</evidence>
<accession>A0A4Y9ZBS8</accession>
<comment type="caution">
    <text evidence="6">The sequence shown here is derived from an EMBL/GenBank/DDBJ whole genome shotgun (WGS) entry which is preliminary data.</text>
</comment>
<evidence type="ECO:0000259" key="5">
    <source>
        <dbReference type="PROSITE" id="PS51746"/>
    </source>
</evidence>
<dbReference type="Proteomes" id="UP000298327">
    <property type="component" value="Unassembled WGS sequence"/>
</dbReference>
<dbReference type="Gene3D" id="3.60.40.10">
    <property type="entry name" value="PPM-type phosphatase domain"/>
    <property type="match status" value="1"/>
</dbReference>
<gene>
    <name evidence="6" type="ORF">EVG20_g1562</name>
</gene>
<evidence type="ECO:0000313" key="7">
    <source>
        <dbReference type="Proteomes" id="UP000298327"/>
    </source>
</evidence>
<keyword evidence="3 4" id="KW-0904">Protein phosphatase</keyword>
<evidence type="ECO:0000256" key="2">
    <source>
        <dbReference type="ARBA" id="ARBA00022801"/>
    </source>
</evidence>
<dbReference type="PROSITE" id="PS01032">
    <property type="entry name" value="PPM_1"/>
    <property type="match status" value="1"/>
</dbReference>
<comment type="similarity">
    <text evidence="4">Belongs to the PP2C family.</text>
</comment>
<dbReference type="PROSITE" id="PS51746">
    <property type="entry name" value="PPM_2"/>
    <property type="match status" value="1"/>
</dbReference>
<keyword evidence="7" id="KW-1185">Reference proteome</keyword>
<dbReference type="STRING" id="205917.A0A4Y9ZBS8"/>
<dbReference type="OrthoDB" id="416093at2759"/>
<evidence type="ECO:0000256" key="1">
    <source>
        <dbReference type="ARBA" id="ARBA00022723"/>
    </source>
</evidence>